<evidence type="ECO:0000313" key="1">
    <source>
        <dbReference type="EMBL" id="NMF02086.1"/>
    </source>
</evidence>
<dbReference type="RefSeq" id="WP_168973298.1">
    <property type="nucleotide sequence ID" value="NZ_JABAGJ010000003.1"/>
</dbReference>
<gene>
    <name evidence="1" type="ORF">HF843_02630</name>
</gene>
<organism evidence="1 2">
    <name type="scientific">Bifidobacterium boum</name>
    <dbReference type="NCBI Taxonomy" id="78343"/>
    <lineage>
        <taxon>Bacteria</taxon>
        <taxon>Bacillati</taxon>
        <taxon>Actinomycetota</taxon>
        <taxon>Actinomycetes</taxon>
        <taxon>Bifidobacteriales</taxon>
        <taxon>Bifidobacteriaceae</taxon>
        <taxon>Bifidobacterium</taxon>
    </lineage>
</organism>
<dbReference type="AlphaFoldDB" id="A0A848D2W2"/>
<comment type="caution">
    <text evidence="1">The sequence shown here is derived from an EMBL/GenBank/DDBJ whole genome shotgun (WGS) entry which is preliminary data.</text>
</comment>
<accession>A0A848D2W2</accession>
<dbReference type="Proteomes" id="UP000583419">
    <property type="component" value="Unassembled WGS sequence"/>
</dbReference>
<name>A0A848D2W2_9BIFI</name>
<evidence type="ECO:0000313" key="2">
    <source>
        <dbReference type="Proteomes" id="UP000583419"/>
    </source>
</evidence>
<dbReference type="EMBL" id="JABAGJ010000003">
    <property type="protein sequence ID" value="NMF02086.1"/>
    <property type="molecule type" value="Genomic_DNA"/>
</dbReference>
<proteinExistence type="predicted"/>
<reference evidence="1 2" key="1">
    <citation type="submission" date="2020-04" db="EMBL/GenBank/DDBJ databases">
        <authorList>
            <person name="Hitch T.C.A."/>
            <person name="Wylensek D."/>
            <person name="Clavel T."/>
        </authorList>
    </citation>
    <scope>NUCLEOTIDE SEQUENCE [LARGE SCALE GENOMIC DNA]</scope>
    <source>
        <strain evidence="1 2">WCA-130-P53-4B</strain>
    </source>
</reference>
<sequence length="87" mass="9512">MKVKYETPHCWQMRRRRGALLCFNFDCKPGLEFHGEVVVVNGNLLDQLSGEAFVEFDDFGLLTSGEALQLVDALPGLLAAAGVCLGL</sequence>
<protein>
    <submittedName>
        <fullName evidence="1">Uncharacterized protein</fullName>
    </submittedName>
</protein>